<feature type="transmembrane region" description="Helical" evidence="1">
    <location>
        <begin position="54"/>
        <end position="73"/>
    </location>
</feature>
<feature type="domain" description="CBU-0592-like" evidence="2">
    <location>
        <begin position="6"/>
        <end position="75"/>
    </location>
</feature>
<reference evidence="3 4" key="1">
    <citation type="submission" date="2023-07" db="EMBL/GenBank/DDBJ databases">
        <title>Sorghum-associated microbial communities from plants grown in Nebraska, USA.</title>
        <authorList>
            <person name="Schachtman D."/>
        </authorList>
    </citation>
    <scope>NUCLEOTIDE SEQUENCE [LARGE SCALE GENOMIC DNA]</scope>
    <source>
        <strain evidence="3 4">DS994</strain>
    </source>
</reference>
<name>A0ABT9UB75_9MICC</name>
<keyword evidence="1" id="KW-0472">Membrane</keyword>
<comment type="caution">
    <text evidence="3">The sequence shown here is derived from an EMBL/GenBank/DDBJ whole genome shotgun (WGS) entry which is preliminary data.</text>
</comment>
<feature type="transmembrane region" description="Helical" evidence="1">
    <location>
        <begin position="7"/>
        <end position="28"/>
    </location>
</feature>
<keyword evidence="4" id="KW-1185">Reference proteome</keyword>
<evidence type="ECO:0000259" key="2">
    <source>
        <dbReference type="Pfam" id="PF26604"/>
    </source>
</evidence>
<gene>
    <name evidence="3" type="ORF">J2T22_000013</name>
</gene>
<sequence length="127" mass="12829">MELVWEISGWVGAAMILTAFLSVSMGWVKAGRAFQGANLLGAAAFILNGAFHEAWPSVATNAAWLLISAVSLLRLRGTRGTEAGAEAPAVHLPGVPDTTGQLAVVDPARAACTAPAGPAARPGAVVA</sequence>
<dbReference type="Proteomes" id="UP001226389">
    <property type="component" value="Unassembled WGS sequence"/>
</dbReference>
<evidence type="ECO:0000313" key="3">
    <source>
        <dbReference type="EMBL" id="MDQ0116853.1"/>
    </source>
</evidence>
<dbReference type="InterPro" id="IPR058058">
    <property type="entry name" value="CBU_0592-like"/>
</dbReference>
<organism evidence="3 4">
    <name type="scientific">Pseudarthrobacter defluvii</name>
    <dbReference type="NCBI Taxonomy" id="410837"/>
    <lineage>
        <taxon>Bacteria</taxon>
        <taxon>Bacillati</taxon>
        <taxon>Actinomycetota</taxon>
        <taxon>Actinomycetes</taxon>
        <taxon>Micrococcales</taxon>
        <taxon>Micrococcaceae</taxon>
        <taxon>Pseudarthrobacter</taxon>
    </lineage>
</organism>
<proteinExistence type="predicted"/>
<dbReference type="Pfam" id="PF26604">
    <property type="entry name" value="CBU_0592"/>
    <property type="match status" value="1"/>
</dbReference>
<dbReference type="EMBL" id="JAUSSY010000001">
    <property type="protein sequence ID" value="MDQ0116853.1"/>
    <property type="molecule type" value="Genomic_DNA"/>
</dbReference>
<protein>
    <recommendedName>
        <fullName evidence="2">CBU-0592-like domain-containing protein</fullName>
    </recommendedName>
</protein>
<dbReference type="NCBIfam" id="NF047864">
    <property type="entry name" value="CBU_0592_membra"/>
    <property type="match status" value="1"/>
</dbReference>
<accession>A0ABT9UB75</accession>
<evidence type="ECO:0000313" key="4">
    <source>
        <dbReference type="Proteomes" id="UP001226389"/>
    </source>
</evidence>
<dbReference type="RefSeq" id="WP_307487443.1">
    <property type="nucleotide sequence ID" value="NZ_JAUSSY010000001.1"/>
</dbReference>
<evidence type="ECO:0000256" key="1">
    <source>
        <dbReference type="SAM" id="Phobius"/>
    </source>
</evidence>
<keyword evidence="1" id="KW-1133">Transmembrane helix</keyword>
<keyword evidence="1" id="KW-0812">Transmembrane</keyword>